<proteinExistence type="predicted"/>
<dbReference type="InterPro" id="IPR009045">
    <property type="entry name" value="Zn_M74/Hedgehog-like"/>
</dbReference>
<comment type="caution">
    <text evidence="2">The sequence shown here is derived from an EMBL/GenBank/DDBJ whole genome shotgun (WGS) entry which is preliminary data.</text>
</comment>
<dbReference type="InterPro" id="IPR039561">
    <property type="entry name" value="Peptidase_M15C"/>
</dbReference>
<name>A0A0F8Y6L6_9ZZZZ</name>
<dbReference type="GO" id="GO:0008233">
    <property type="term" value="F:peptidase activity"/>
    <property type="evidence" value="ECO:0007669"/>
    <property type="project" value="InterPro"/>
</dbReference>
<gene>
    <name evidence="2" type="ORF">LCGC14_2858680</name>
</gene>
<dbReference type="AlphaFoldDB" id="A0A0F8Y6L6"/>
<organism evidence="2">
    <name type="scientific">marine sediment metagenome</name>
    <dbReference type="NCBI Taxonomy" id="412755"/>
    <lineage>
        <taxon>unclassified sequences</taxon>
        <taxon>metagenomes</taxon>
        <taxon>ecological metagenomes</taxon>
    </lineage>
</organism>
<evidence type="ECO:0000313" key="2">
    <source>
        <dbReference type="EMBL" id="KKK76933.1"/>
    </source>
</evidence>
<dbReference type="SUPFAM" id="SSF55166">
    <property type="entry name" value="Hedgehog/DD-peptidase"/>
    <property type="match status" value="1"/>
</dbReference>
<evidence type="ECO:0000259" key="1">
    <source>
        <dbReference type="Pfam" id="PF13539"/>
    </source>
</evidence>
<sequence length="167" mass="19398">MKLDYVPHGLSEINEYYGNPDQDGNFELDLDWAQDRLKRYRLPFEMKLSWGDQYATHIKAHVLVGEVMIDALAEIRSYQGLQYLRDHRYDELGGVWNFRKMGAYPALSTHSWGISIDETPHLGAYGAEPNMPDFIVSAFKDRGFNWGGDWGPKWPYDGQHFQACKNY</sequence>
<reference evidence="2" key="1">
    <citation type="journal article" date="2015" name="Nature">
        <title>Complex archaea that bridge the gap between prokaryotes and eukaryotes.</title>
        <authorList>
            <person name="Spang A."/>
            <person name="Saw J.H."/>
            <person name="Jorgensen S.L."/>
            <person name="Zaremba-Niedzwiedzka K."/>
            <person name="Martijn J."/>
            <person name="Lind A.E."/>
            <person name="van Eijk R."/>
            <person name="Schleper C."/>
            <person name="Guy L."/>
            <person name="Ettema T.J."/>
        </authorList>
    </citation>
    <scope>NUCLEOTIDE SEQUENCE</scope>
</reference>
<protein>
    <recommendedName>
        <fullName evidence="1">Peptidase M15C domain-containing protein</fullName>
    </recommendedName>
</protein>
<feature type="domain" description="Peptidase M15C" evidence="1">
    <location>
        <begin position="106"/>
        <end position="162"/>
    </location>
</feature>
<dbReference type="EMBL" id="LAZR01055189">
    <property type="protein sequence ID" value="KKK76933.1"/>
    <property type="molecule type" value="Genomic_DNA"/>
</dbReference>
<dbReference type="Gene3D" id="3.30.1380.10">
    <property type="match status" value="1"/>
</dbReference>
<dbReference type="Pfam" id="PF13539">
    <property type="entry name" value="Peptidase_M15_4"/>
    <property type="match status" value="1"/>
</dbReference>
<accession>A0A0F8Y6L6</accession>